<evidence type="ECO:0000313" key="1">
    <source>
        <dbReference type="EMBL" id="MQL83729.1"/>
    </source>
</evidence>
<reference evidence="1" key="1">
    <citation type="submission" date="2017-07" db="EMBL/GenBank/DDBJ databases">
        <title>Taro Niue Genome Assembly and Annotation.</title>
        <authorList>
            <person name="Atibalentja N."/>
            <person name="Keating K."/>
            <person name="Fields C.J."/>
        </authorList>
    </citation>
    <scope>NUCLEOTIDE SEQUENCE</scope>
    <source>
        <strain evidence="1">Niue_2</strain>
        <tissue evidence="1">Leaf</tissue>
    </source>
</reference>
<proteinExistence type="predicted"/>
<dbReference type="EMBL" id="NMUH01000714">
    <property type="protein sequence ID" value="MQL83729.1"/>
    <property type="molecule type" value="Genomic_DNA"/>
</dbReference>
<keyword evidence="2" id="KW-1185">Reference proteome</keyword>
<gene>
    <name evidence="1" type="ORF">Taro_016224</name>
</gene>
<dbReference type="AlphaFoldDB" id="A0A843UVL6"/>
<name>A0A843UVL6_COLES</name>
<sequence length="246" mass="26850">MAESPVGSSGDSEVYRLASTRPCGLSTLGGVRLWLDLKRLSCFRRGCSEVLAHSYVFAWPTTLLRVRVCLSLAGLVVCYKPAVRRGFVVPPCLFARCLALEVLSRSEVVSISWDPSPWDPVEGVLRATSVLELAADRVDSGVDGKTRCAEHCFHFVPDSVGFYGSRVFPVALAGDGLIIPTGPCSRGSPPYFLQLGARRRGSSVSDRLRRRLWLLVVVSSSESECCELLYPSELRVVFCKSSGYAP</sequence>
<comment type="caution">
    <text evidence="1">The sequence shown here is derived from an EMBL/GenBank/DDBJ whole genome shotgun (WGS) entry which is preliminary data.</text>
</comment>
<evidence type="ECO:0000313" key="2">
    <source>
        <dbReference type="Proteomes" id="UP000652761"/>
    </source>
</evidence>
<accession>A0A843UVL6</accession>
<dbReference type="Proteomes" id="UP000652761">
    <property type="component" value="Unassembled WGS sequence"/>
</dbReference>
<protein>
    <submittedName>
        <fullName evidence="1">Uncharacterized protein</fullName>
    </submittedName>
</protein>
<organism evidence="1 2">
    <name type="scientific">Colocasia esculenta</name>
    <name type="common">Wild taro</name>
    <name type="synonym">Arum esculentum</name>
    <dbReference type="NCBI Taxonomy" id="4460"/>
    <lineage>
        <taxon>Eukaryota</taxon>
        <taxon>Viridiplantae</taxon>
        <taxon>Streptophyta</taxon>
        <taxon>Embryophyta</taxon>
        <taxon>Tracheophyta</taxon>
        <taxon>Spermatophyta</taxon>
        <taxon>Magnoliopsida</taxon>
        <taxon>Liliopsida</taxon>
        <taxon>Araceae</taxon>
        <taxon>Aroideae</taxon>
        <taxon>Colocasieae</taxon>
        <taxon>Colocasia</taxon>
    </lineage>
</organism>